<accession>A0A176RTC1</accession>
<dbReference type="SMART" id="SM00028">
    <property type="entry name" value="TPR"/>
    <property type="match status" value="5"/>
</dbReference>
<sequence>MILPPLPAYGLPKRAEVEQLCHKINYHPLSLKVLAFQLKNNSINTLSERLDSFLRELPSDMAQSEKSLLASLNLFLENLESQMLPYLLKLGIFQDGAFENVLQGIINIPEVLWQKLRQNLEASGFMQAENIEGVTVPYLKFHPAITPRLWAMLPSKEQQALKKRYCQGYYEFSSFLYEQDNKNPYQARAIEQRELSNLLQALHDTRGEEWSPHFANKVKSFLVDFGLITDRDVVVDTEKTSPTQSQDWFIARTEEAEQLYSTGDYQEAQTKFQEILEQLGETNKSDRCVALGWLGRCMAEQENLDEASDSFQQGLEELEELESSPQVKQETGYMQSYLGAVLKEKGDISDAKQAYEGALPIMQEMGETQTEAVIQDQLGTLEMLQGNLPKAERYHRDALKRMQPLNILKLEAQSLQNLGTVYQKAKHWKAAAEAYQKAANLFEEQEDAAGAAQNWALFAQMSQKANNLTDTEKGYRKAIEKYKAVENWSKLSSGYRNLAELP</sequence>
<evidence type="ECO:0000313" key="3">
    <source>
        <dbReference type="Proteomes" id="UP000076962"/>
    </source>
</evidence>
<protein>
    <submittedName>
        <fullName evidence="2">TPR repeat protein</fullName>
    </submittedName>
</protein>
<dbReference type="Pfam" id="PF13424">
    <property type="entry name" value="TPR_12"/>
    <property type="match status" value="1"/>
</dbReference>
<comment type="caution">
    <text evidence="2">The sequence shown here is derived from an EMBL/GenBank/DDBJ whole genome shotgun (WGS) entry which is preliminary data.</text>
</comment>
<proteinExistence type="predicted"/>
<dbReference type="EMBL" id="LUTY01002998">
    <property type="protein sequence ID" value="OAD18989.1"/>
    <property type="molecule type" value="Genomic_DNA"/>
</dbReference>
<keyword evidence="1" id="KW-0802">TPR repeat</keyword>
<evidence type="ECO:0000256" key="1">
    <source>
        <dbReference type="PROSITE-ProRule" id="PRU00339"/>
    </source>
</evidence>
<dbReference type="InterPro" id="IPR011990">
    <property type="entry name" value="TPR-like_helical_dom_sf"/>
</dbReference>
<evidence type="ECO:0000313" key="2">
    <source>
        <dbReference type="EMBL" id="OAD18989.1"/>
    </source>
</evidence>
<dbReference type="PROSITE" id="PS50005">
    <property type="entry name" value="TPR"/>
    <property type="match status" value="1"/>
</dbReference>
<dbReference type="Proteomes" id="UP000076962">
    <property type="component" value="Unassembled WGS sequence"/>
</dbReference>
<dbReference type="AlphaFoldDB" id="A0A176RTC1"/>
<organism evidence="2 3">
    <name type="scientific">Candidatus Thiomargarita nelsonii</name>
    <dbReference type="NCBI Taxonomy" id="1003181"/>
    <lineage>
        <taxon>Bacteria</taxon>
        <taxon>Pseudomonadati</taxon>
        <taxon>Pseudomonadota</taxon>
        <taxon>Gammaproteobacteria</taxon>
        <taxon>Thiotrichales</taxon>
        <taxon>Thiotrichaceae</taxon>
        <taxon>Thiomargarita</taxon>
    </lineage>
</organism>
<dbReference type="SUPFAM" id="SSF48452">
    <property type="entry name" value="TPR-like"/>
    <property type="match status" value="1"/>
</dbReference>
<gene>
    <name evidence="2" type="ORF">THIOM_005400</name>
</gene>
<keyword evidence="3" id="KW-1185">Reference proteome</keyword>
<dbReference type="InterPro" id="IPR019734">
    <property type="entry name" value="TPR_rpt"/>
</dbReference>
<dbReference type="Gene3D" id="1.25.40.10">
    <property type="entry name" value="Tetratricopeptide repeat domain"/>
    <property type="match status" value="2"/>
</dbReference>
<name>A0A176RTC1_9GAMM</name>
<dbReference type="PANTHER" id="PTHR10098">
    <property type="entry name" value="RAPSYN-RELATED"/>
    <property type="match status" value="1"/>
</dbReference>
<feature type="repeat" description="TPR" evidence="1">
    <location>
        <begin position="412"/>
        <end position="445"/>
    </location>
</feature>
<reference evidence="2 3" key="1">
    <citation type="submission" date="2016-05" db="EMBL/GenBank/DDBJ databases">
        <title>Single-cell genome of chain-forming Candidatus Thiomargarita nelsonii and comparison to other large sulfur-oxidizing bacteria.</title>
        <authorList>
            <person name="Winkel M."/>
            <person name="Salman V."/>
            <person name="Woyke T."/>
            <person name="Schulz-Vogt H."/>
            <person name="Richter M."/>
            <person name="Flood B."/>
            <person name="Bailey J."/>
            <person name="Amann R."/>
            <person name="Mussmann M."/>
        </authorList>
    </citation>
    <scope>NUCLEOTIDE SEQUENCE [LARGE SCALE GENOMIC DNA]</scope>
    <source>
        <strain evidence="2 3">THI036</strain>
    </source>
</reference>